<feature type="non-terminal residue" evidence="7">
    <location>
        <position position="1"/>
    </location>
</feature>
<dbReference type="GO" id="GO:0035336">
    <property type="term" value="P:long-chain fatty-acyl-CoA metabolic process"/>
    <property type="evidence" value="ECO:0007669"/>
    <property type="project" value="TreeGrafter"/>
</dbReference>
<evidence type="ECO:0000313" key="8">
    <source>
        <dbReference type="Proteomes" id="UP001188597"/>
    </source>
</evidence>
<dbReference type="Proteomes" id="UP001188597">
    <property type="component" value="Unassembled WGS sequence"/>
</dbReference>
<dbReference type="InterPro" id="IPR033640">
    <property type="entry name" value="FAR_C"/>
</dbReference>
<proteinExistence type="inferred from homology"/>
<dbReference type="InterPro" id="IPR036291">
    <property type="entry name" value="NAD(P)-bd_dom_sf"/>
</dbReference>
<name>A0AA89BLL3_9ASTE</name>
<feature type="domain" description="Thioester reductase (TE)" evidence="6">
    <location>
        <begin position="2"/>
        <end position="143"/>
    </location>
</feature>
<dbReference type="CDD" id="cd05236">
    <property type="entry name" value="FAR-N_SDR_e"/>
    <property type="match status" value="1"/>
</dbReference>
<dbReference type="SUPFAM" id="SSF51735">
    <property type="entry name" value="NAD(P)-binding Rossmann-fold domains"/>
    <property type="match status" value="1"/>
</dbReference>
<comment type="caution">
    <text evidence="7">The sequence shown here is derived from an EMBL/GenBank/DDBJ whole genome shotgun (WGS) entry which is preliminary data.</text>
</comment>
<dbReference type="EMBL" id="JAVXUP010000038">
    <property type="protein sequence ID" value="KAK3041237.1"/>
    <property type="molecule type" value="Genomic_DNA"/>
</dbReference>
<evidence type="ECO:0000256" key="3">
    <source>
        <dbReference type="ARBA" id="ARBA00023098"/>
    </source>
</evidence>
<comment type="catalytic activity">
    <reaction evidence="4">
        <text>a long-chain fatty acyl-CoA + 2 NADPH + 2 H(+) = a long-chain primary fatty alcohol + 2 NADP(+) + CoA</text>
        <dbReference type="Rhea" id="RHEA:52716"/>
        <dbReference type="ChEBI" id="CHEBI:15378"/>
        <dbReference type="ChEBI" id="CHEBI:57287"/>
        <dbReference type="ChEBI" id="CHEBI:57783"/>
        <dbReference type="ChEBI" id="CHEBI:58349"/>
        <dbReference type="ChEBI" id="CHEBI:77396"/>
        <dbReference type="ChEBI" id="CHEBI:83139"/>
        <dbReference type="EC" id="1.2.1.84"/>
    </reaction>
</comment>
<dbReference type="GO" id="GO:0102965">
    <property type="term" value="F:alcohol-forming long-chain fatty acyl-CoA reductase activity"/>
    <property type="evidence" value="ECO:0007669"/>
    <property type="project" value="UniProtKB-EC"/>
</dbReference>
<dbReference type="InterPro" id="IPR013120">
    <property type="entry name" value="FAR_NAD-bd"/>
</dbReference>
<evidence type="ECO:0000256" key="1">
    <source>
        <dbReference type="ARBA" id="ARBA00005928"/>
    </source>
</evidence>
<reference evidence="7" key="1">
    <citation type="submission" date="2022-12" db="EMBL/GenBank/DDBJ databases">
        <title>Draft genome assemblies for two species of Escallonia (Escalloniales).</title>
        <authorList>
            <person name="Chanderbali A."/>
            <person name="Dervinis C."/>
            <person name="Anghel I."/>
            <person name="Soltis D."/>
            <person name="Soltis P."/>
            <person name="Zapata F."/>
        </authorList>
    </citation>
    <scope>NUCLEOTIDE SEQUENCE</scope>
    <source>
        <strain evidence="7">UCBG64.0493</strain>
        <tissue evidence="7">Leaf</tissue>
    </source>
</reference>
<keyword evidence="3 4" id="KW-0443">Lipid metabolism</keyword>
<organism evidence="7 8">
    <name type="scientific">Escallonia herrerae</name>
    <dbReference type="NCBI Taxonomy" id="1293975"/>
    <lineage>
        <taxon>Eukaryota</taxon>
        <taxon>Viridiplantae</taxon>
        <taxon>Streptophyta</taxon>
        <taxon>Embryophyta</taxon>
        <taxon>Tracheophyta</taxon>
        <taxon>Spermatophyta</taxon>
        <taxon>Magnoliopsida</taxon>
        <taxon>eudicotyledons</taxon>
        <taxon>Gunneridae</taxon>
        <taxon>Pentapetalae</taxon>
        <taxon>asterids</taxon>
        <taxon>campanulids</taxon>
        <taxon>Escalloniales</taxon>
        <taxon>Escalloniaceae</taxon>
        <taxon>Escallonia</taxon>
    </lineage>
</organism>
<dbReference type="AlphaFoldDB" id="A0AA89BLL3"/>
<gene>
    <name evidence="7" type="ORF">RJ639_001520</name>
</gene>
<dbReference type="GO" id="GO:0010345">
    <property type="term" value="P:suberin biosynthetic process"/>
    <property type="evidence" value="ECO:0007669"/>
    <property type="project" value="TreeGrafter"/>
</dbReference>
<dbReference type="Pfam" id="PF03015">
    <property type="entry name" value="Sterile"/>
    <property type="match status" value="1"/>
</dbReference>
<dbReference type="EC" id="1.2.1.84" evidence="4"/>
<keyword evidence="4" id="KW-0560">Oxidoreductase</keyword>
<evidence type="ECO:0000259" key="5">
    <source>
        <dbReference type="Pfam" id="PF03015"/>
    </source>
</evidence>
<dbReference type="InterPro" id="IPR026055">
    <property type="entry name" value="FAR"/>
</dbReference>
<sequence length="529" mass="59439">FVEKILRVQPNVKRLYLLLRASDTKSASQRLNTEASVIAKDLFRVLKEKHGANLSSSISQKLTPVAGDITYKNLGVKDPQLLEEMWRDVDVVVNLAATTNFDERYDISLSLNTFGAKHVFDFAKKCVSIKLLLHVSTGCYNPSSLLGTYQLPCMDSAVWLDVISCAVNPCKNISNCFPPPISAYVSGEKAGLIPEKPYYLGETLNGKSGLDIDVETKAVEERLDELRAENATPESITAAMRELGIQRDMLKFYTLELGGESCAYVRARKYGWPNTYVFTKAMGEMLLGQMKDNMPLVILRPTIITSTYKEPFPGWVEGIRTIDSLAVGYGKGKLTCFLGDPESVIDLIPADMVVNAMIAAMVAHANQPGEIIYQVGSSLANPVAYSEIQDYGQRYFSEHPWVNKDGTPVKVGKVTVLSTMASFRRYMAIRYLLPLKGLQLVNTALCQFFQGTYLDLHRKIKFVFRLVELYEPYLFFKGIYDDRNTAELRMATRKMGDEAAKFYFDPGCINWEDYFINTHIPGVVKYVFK</sequence>
<protein>
    <recommendedName>
        <fullName evidence="4">Fatty acyl-CoA reductase</fullName>
        <ecNumber evidence="4">1.2.1.84</ecNumber>
    </recommendedName>
</protein>
<comment type="function">
    <text evidence="4">Catalyzes the reduction of fatty acyl-CoA to fatty alcohols.</text>
</comment>
<dbReference type="Pfam" id="PF07993">
    <property type="entry name" value="NAD_binding_4"/>
    <property type="match status" value="2"/>
</dbReference>
<keyword evidence="8" id="KW-1185">Reference proteome</keyword>
<evidence type="ECO:0000259" key="6">
    <source>
        <dbReference type="Pfam" id="PF07993"/>
    </source>
</evidence>
<evidence type="ECO:0000256" key="2">
    <source>
        <dbReference type="ARBA" id="ARBA00022516"/>
    </source>
</evidence>
<dbReference type="CDD" id="cd09071">
    <property type="entry name" value="FAR_C"/>
    <property type="match status" value="1"/>
</dbReference>
<keyword evidence="2 4" id="KW-0444">Lipid biosynthesis</keyword>
<accession>A0AA89BLL3</accession>
<evidence type="ECO:0000256" key="4">
    <source>
        <dbReference type="RuleBase" id="RU363097"/>
    </source>
</evidence>
<feature type="domain" description="Fatty acyl-CoA reductase C-terminal" evidence="5">
    <location>
        <begin position="431"/>
        <end position="529"/>
    </location>
</feature>
<dbReference type="GO" id="GO:0080019">
    <property type="term" value="F:alcohol-forming very long-chain fatty acyl-CoA reductase activity"/>
    <property type="evidence" value="ECO:0007669"/>
    <property type="project" value="InterPro"/>
</dbReference>
<keyword evidence="4" id="KW-0521">NADP</keyword>
<dbReference type="PANTHER" id="PTHR11011">
    <property type="entry name" value="MALE STERILITY PROTEIN 2-RELATED"/>
    <property type="match status" value="1"/>
</dbReference>
<dbReference type="PANTHER" id="PTHR11011:SF99">
    <property type="entry name" value="FATTY ACYL-COA REDUCTASE 3"/>
    <property type="match status" value="1"/>
</dbReference>
<feature type="domain" description="Thioester reductase (TE)" evidence="6">
    <location>
        <begin position="264"/>
        <end position="357"/>
    </location>
</feature>
<evidence type="ECO:0000313" key="7">
    <source>
        <dbReference type="EMBL" id="KAK3041237.1"/>
    </source>
</evidence>
<comment type="similarity">
    <text evidence="1 4">Belongs to the fatty acyl-CoA reductase family.</text>
</comment>
<dbReference type="Gene3D" id="3.40.50.720">
    <property type="entry name" value="NAD(P)-binding Rossmann-like Domain"/>
    <property type="match status" value="1"/>
</dbReference>